<dbReference type="RefSeq" id="WP_203365738.1">
    <property type="nucleotide sequence ID" value="NZ_WSFT01000021.1"/>
</dbReference>
<name>A0A942V0H9_9FIRM</name>
<reference evidence="4" key="1">
    <citation type="submission" date="2019-12" db="EMBL/GenBank/DDBJ databases">
        <title>Clostridiaceae gen. nov. sp. nov., isolated from sediment in Xinjiang, China.</title>
        <authorList>
            <person name="Zhang R."/>
        </authorList>
    </citation>
    <scope>NUCLEOTIDE SEQUENCE</scope>
    <source>
        <strain evidence="4">D2Q-11</strain>
    </source>
</reference>
<dbReference type="CDD" id="cd04622">
    <property type="entry name" value="CBS_pair_HRP1_like"/>
    <property type="match status" value="1"/>
</dbReference>
<keyword evidence="5" id="KW-1185">Reference proteome</keyword>
<feature type="domain" description="CBS" evidence="3">
    <location>
        <begin position="72"/>
        <end position="127"/>
    </location>
</feature>
<evidence type="ECO:0000259" key="3">
    <source>
        <dbReference type="PROSITE" id="PS51371"/>
    </source>
</evidence>
<dbReference type="InterPro" id="IPR000644">
    <property type="entry name" value="CBS_dom"/>
</dbReference>
<dbReference type="PANTHER" id="PTHR43080:SF2">
    <property type="entry name" value="CBS DOMAIN-CONTAINING PROTEIN"/>
    <property type="match status" value="1"/>
</dbReference>
<gene>
    <name evidence="4" type="ORF">GOQ27_05025</name>
</gene>
<dbReference type="PANTHER" id="PTHR43080">
    <property type="entry name" value="CBS DOMAIN-CONTAINING PROTEIN CBSX3, MITOCHONDRIAL"/>
    <property type="match status" value="1"/>
</dbReference>
<evidence type="ECO:0000313" key="4">
    <source>
        <dbReference type="EMBL" id="MBS4537812.1"/>
    </source>
</evidence>
<keyword evidence="1 2" id="KW-0129">CBS domain</keyword>
<dbReference type="Proteomes" id="UP000724672">
    <property type="component" value="Unassembled WGS sequence"/>
</dbReference>
<dbReference type="SMART" id="SM00116">
    <property type="entry name" value="CBS"/>
    <property type="match status" value="2"/>
</dbReference>
<sequence>MKVREVMTNNVRSMFNNSSIKDVATEMKILNVGSIPITSRDNRAVGIVTDRDIVIRSLTGQGDVNSPISSIMTSELISVSPDTDIHEAARLMAEKQVRRLPVVENGNLVGIVSLGDLAVRDVYANEAGDALSNISLPDRNMR</sequence>
<dbReference type="Pfam" id="PF00571">
    <property type="entry name" value="CBS"/>
    <property type="match status" value="2"/>
</dbReference>
<dbReference type="PROSITE" id="PS51371">
    <property type="entry name" value="CBS"/>
    <property type="match status" value="2"/>
</dbReference>
<dbReference type="AlphaFoldDB" id="A0A942V0H9"/>
<dbReference type="SUPFAM" id="SSF54631">
    <property type="entry name" value="CBS-domain pair"/>
    <property type="match status" value="1"/>
</dbReference>
<comment type="caution">
    <text evidence="4">The sequence shown here is derived from an EMBL/GenBank/DDBJ whole genome shotgun (WGS) entry which is preliminary data.</text>
</comment>
<dbReference type="InterPro" id="IPR051257">
    <property type="entry name" value="Diverse_CBS-Domain"/>
</dbReference>
<evidence type="ECO:0000256" key="1">
    <source>
        <dbReference type="ARBA" id="ARBA00023122"/>
    </source>
</evidence>
<proteinExistence type="predicted"/>
<dbReference type="InterPro" id="IPR046342">
    <property type="entry name" value="CBS_dom_sf"/>
</dbReference>
<evidence type="ECO:0000313" key="5">
    <source>
        <dbReference type="Proteomes" id="UP000724672"/>
    </source>
</evidence>
<dbReference type="EMBL" id="WSFT01000021">
    <property type="protein sequence ID" value="MBS4537812.1"/>
    <property type="molecule type" value="Genomic_DNA"/>
</dbReference>
<organism evidence="4 5">
    <name type="scientific">Anaeromonas frigoriresistens</name>
    <dbReference type="NCBI Taxonomy" id="2683708"/>
    <lineage>
        <taxon>Bacteria</taxon>
        <taxon>Bacillati</taxon>
        <taxon>Bacillota</taxon>
        <taxon>Tissierellia</taxon>
        <taxon>Tissierellales</taxon>
        <taxon>Thermohalobacteraceae</taxon>
        <taxon>Anaeromonas</taxon>
    </lineage>
</organism>
<feature type="domain" description="CBS" evidence="3">
    <location>
        <begin position="7"/>
        <end position="64"/>
    </location>
</feature>
<accession>A0A942V0H9</accession>
<dbReference type="Gene3D" id="3.10.580.10">
    <property type="entry name" value="CBS-domain"/>
    <property type="match status" value="1"/>
</dbReference>
<evidence type="ECO:0000256" key="2">
    <source>
        <dbReference type="PROSITE-ProRule" id="PRU00703"/>
    </source>
</evidence>
<protein>
    <submittedName>
        <fullName evidence="4">CBS domain-containing protein</fullName>
    </submittedName>
</protein>